<feature type="compositionally biased region" description="Basic and acidic residues" evidence="1">
    <location>
        <begin position="1"/>
        <end position="10"/>
    </location>
</feature>
<feature type="compositionally biased region" description="Acidic residues" evidence="1">
    <location>
        <begin position="30"/>
        <end position="43"/>
    </location>
</feature>
<reference evidence="2" key="1">
    <citation type="submission" date="2020-10" db="EMBL/GenBank/DDBJ databases">
        <title>High-Quality Genome Resource of Clonostachys rosea strain S41 by Oxford Nanopore Long-Read Sequencing.</title>
        <authorList>
            <person name="Wang H."/>
        </authorList>
    </citation>
    <scope>NUCLEOTIDE SEQUENCE</scope>
    <source>
        <strain evidence="2">S41</strain>
    </source>
</reference>
<evidence type="ECO:0000256" key="1">
    <source>
        <dbReference type="SAM" id="MobiDB-lite"/>
    </source>
</evidence>
<name>A0A8H7TP80_BIOOC</name>
<feature type="region of interest" description="Disordered" evidence="1">
    <location>
        <begin position="1"/>
        <end position="66"/>
    </location>
</feature>
<dbReference type="EMBL" id="JADCTT010000005">
    <property type="protein sequence ID" value="KAF9751779.1"/>
    <property type="molecule type" value="Genomic_DNA"/>
</dbReference>
<evidence type="ECO:0000313" key="2">
    <source>
        <dbReference type="EMBL" id="KAF9751779.1"/>
    </source>
</evidence>
<accession>A0A8H7TP80</accession>
<evidence type="ECO:0000313" key="3">
    <source>
        <dbReference type="Proteomes" id="UP000616885"/>
    </source>
</evidence>
<protein>
    <submittedName>
        <fullName evidence="2">Uncharacterized protein</fullName>
    </submittedName>
</protein>
<proteinExistence type="predicted"/>
<dbReference type="AlphaFoldDB" id="A0A8H7TP80"/>
<comment type="caution">
    <text evidence="2">The sequence shown here is derived from an EMBL/GenBank/DDBJ whole genome shotgun (WGS) entry which is preliminary data.</text>
</comment>
<organism evidence="2 3">
    <name type="scientific">Bionectria ochroleuca</name>
    <name type="common">Gliocladium roseum</name>
    <dbReference type="NCBI Taxonomy" id="29856"/>
    <lineage>
        <taxon>Eukaryota</taxon>
        <taxon>Fungi</taxon>
        <taxon>Dikarya</taxon>
        <taxon>Ascomycota</taxon>
        <taxon>Pezizomycotina</taxon>
        <taxon>Sordariomycetes</taxon>
        <taxon>Hypocreomycetidae</taxon>
        <taxon>Hypocreales</taxon>
        <taxon>Bionectriaceae</taxon>
        <taxon>Clonostachys</taxon>
    </lineage>
</organism>
<gene>
    <name evidence="2" type="ORF">IM811_013573</name>
</gene>
<dbReference type="Proteomes" id="UP000616885">
    <property type="component" value="Unassembled WGS sequence"/>
</dbReference>
<sequence length="194" mass="21009">MPQMDVDIRKPVSHSFGIHRPGQSATSTSDDADDDFDSDDEDIQPSTAVVARGGASNGAGGADAEGQTVEVAGNDDYIYDSDDEYDEGYELEEARRAGGLQYYKKLVATKGQALGRGALYVLKALIPAPVLRKWTAASGRRCSLVTVPFTARSSRRLQAKRFTCLCVSSRRYTSQLSERSWAGSNIPSILEPLP</sequence>